<proteinExistence type="predicted"/>
<sequence length="1822" mass="196196">MSLQSYDPIQPGKESIVNTPYQHWQGKTTDRDATYIEFIINEIVYTAAVDAQGNWEFRLPVPLAEGGHNLTARFFDASGNAGAPIQTRVVVDISAPEQPQILTVFDDEGAVTGPVGNQGFTDDNTPTLRGFAEPDSIVRVYSNGTLLGSVQAGKNGQWSYEPTLNDGEHRLYVTAADQFGQVSEESPVYTLFVNESRVSRPQLLEVYDNQGANQGIINAGESSDDRNPRLSGSAALDAEYVIIYANGVRAGIALVNNGYWQWEDPQTQLALGENTLTVRAVNNKGEFSDPSDPFTYTVAAPAPVIPLVIEYALDDVGAVQGQLESGGVTDDFSPLLVGSAEANSLVYIYASHENGSWVLKGSVKADAAGYWQYEVPALVSGEGLYHFQVSDTATRDPDAPQFDLSVSASASTLQPTITQAIDDFGSQKGVLGNNAITDDRTPTLQGTGVPGAIIEVDYRRWNGKWASAGSVKVDANGNWTLQTPEIGVEGPYHYHARTVNGAEKSSWSPTFYLNIFAGTDLPPEILYAVDNVGAVQGNVSNSGQTDDSTPTLKGKGVPRTVIEIEYRAADGSWQLAGSVKANSSGDWTFQSPLLPSGGTWEYHARTVNGSNKSAWSQSFVLNLEGSFDVIGAEGKIWNFNDGTLQGWTTAGKYASDNEVSVKKWSGPNNSYELGSATGNGAVSGFDTEIVYRYVQVEAGKFYEFGYDGARLDNQGGDGYYAPKIGLLVDGQEVIAPRDMPYGWQHYKGVYHATETKVVRVAVVNKTSSGSGNDFALDNIGIKPVSVQGLIPQIENAVDDFGSVTGNVSSNGITDDRTPTLQGKGIPDTVIEVEYKRWNGQWASAGSVKVDANGNWTLQTPEIGVEGPYNYHARTVVGAEKSSWSPNFNLNIFAGTDLPPEILYAVDNVGVVQGNVSNNGQTDDSTPTLKGKGVPRTVIEIEYRAADGSWQLAGSVQANSSGDWTLQSPELSSTGVWEYRARTVNGSNKSAWSQSFVLNFADSFDVIGAEGKIWNFNDGTLQGWTTAGKYASDNEVSVKKWSGPNHSYELGSATGNGAVSGFDTEIVYRYVQVEAGKYYQFGYDGARLDNQGGDGYYAPKIGLLVDGQEVIAPRDMPYGWQYYQGVYHATETKVVRVAVVNKTSSGSGNDFALDNIGIKPVSVEELKPQIENAVDDVGSVTGNVSNNGITDDKTPTLKGTGVPGAVIEIQYGKSGEPWGPAGTATVDANGNWTFTSPELTSNGVWEYRARTVIGAENSAWTDKFVLNVVGNVDAIGDQGNIWNFNDGTLQGWTTAGKYASDNEAYVKKWSGPNNSYELGSATGNGAVSGFDTEIVYRYVQVEAGKYYQFGYDGARLDNQGGDGYYAPKIGLLVDGQEVIAPRDMPYGWQYYQGVYHATETKVVRVAVVNKTSSGSGNDFALDNIGIKPVSAETVAPEIQHVIDNFGSVTGNISNNGITDDKTPTLKGKGVPGAVIEIEYGKEFAPWGLAGTTIVDANGNWTFSSPTLSSSGTWEYRARTVKGSEKGSWSEEFRLIVVNSDTFIIGDRAQVWNFNDGTLQGWKKYGKYNKGNEIQVKPWSGSGNSNEVGSYTNDKTTSGYNGDVIYRDVLVEKGQVYQLEFDAKRVENWHSAPKLGIKVDGQDVIPHTTLSGSWKHLVGQYVATETKVVKVAITSGVATGNGNDFTLDNIGIKALAPAQTDAELNPNGKSGRSALFELIDQQSDSHAVDLTNDTQNTVDVDIATLLQHGEENLFIEDGKTQMRITGDSEDKVRLDSLLDGQTAEGTWAQQNGTLTVAGVAYNVYSHSGAEVEVLVQEGVKTEFM</sequence>
<dbReference type="NCBIfam" id="NF033510">
    <property type="entry name" value="Ca_tandemer"/>
    <property type="match status" value="2"/>
</dbReference>
<feature type="domain" description="Bacterial Ig-like" evidence="1">
    <location>
        <begin position="1175"/>
        <end position="1262"/>
    </location>
</feature>
<feature type="domain" description="Bacterial Ig-like" evidence="1">
    <location>
        <begin position="800"/>
        <end position="885"/>
    </location>
</feature>
<dbReference type="SUPFAM" id="SSF49785">
    <property type="entry name" value="Galactose-binding domain-like"/>
    <property type="match status" value="1"/>
</dbReference>
<comment type="caution">
    <text evidence="2">The sequence shown here is derived from an EMBL/GenBank/DDBJ whole genome shotgun (WGS) entry which is preliminary data.</text>
</comment>
<dbReference type="Pfam" id="PF19077">
    <property type="entry name" value="Big_13"/>
    <property type="match status" value="6"/>
</dbReference>
<evidence type="ECO:0000313" key="2">
    <source>
        <dbReference type="EMBL" id="MDZ7279714.1"/>
    </source>
</evidence>
<dbReference type="Gene3D" id="2.60.40.10">
    <property type="entry name" value="Immunoglobulins"/>
    <property type="match status" value="7"/>
</dbReference>
<dbReference type="Gene3D" id="3.30.420.430">
    <property type="match status" value="2"/>
</dbReference>
<dbReference type="InterPro" id="IPR044016">
    <property type="entry name" value="Big_13"/>
</dbReference>
<evidence type="ECO:0000259" key="1">
    <source>
        <dbReference type="Pfam" id="PF19077"/>
    </source>
</evidence>
<dbReference type="InterPro" id="IPR008979">
    <property type="entry name" value="Galactose-bd-like_sf"/>
</dbReference>
<dbReference type="Proteomes" id="UP001288620">
    <property type="component" value="Unassembled WGS sequence"/>
</dbReference>
<gene>
    <name evidence="2" type="ORF">N4G40_15780</name>
</gene>
<dbReference type="RefSeq" id="WP_322543506.1">
    <property type="nucleotide sequence ID" value="NZ_JAOBTT010000001.1"/>
</dbReference>
<evidence type="ECO:0000313" key="3">
    <source>
        <dbReference type="Proteomes" id="UP001288620"/>
    </source>
</evidence>
<feature type="domain" description="Bacterial Ig-like" evidence="1">
    <location>
        <begin position="108"/>
        <end position="187"/>
    </location>
</feature>
<feature type="domain" description="Bacterial Ig-like" evidence="1">
    <location>
        <begin position="423"/>
        <end position="506"/>
    </location>
</feature>
<keyword evidence="3" id="KW-1185">Reference proteome</keyword>
<protein>
    <submittedName>
        <fullName evidence="2">Ig-like domain-containing protein</fullName>
    </submittedName>
</protein>
<reference evidence="3" key="1">
    <citation type="submission" date="2023-07" db="EMBL/GenBank/DDBJ databases">
        <title>Structural and functional analysis of rice phyllospheric bacteria for their antimicrobial properties and defense elicitation against blast disease.</title>
        <authorList>
            <person name="Sahu K.P."/>
            <person name="Asharani P."/>
            <person name="Kumar M."/>
            <person name="Reddy B."/>
            <person name="Kumar A."/>
        </authorList>
    </citation>
    <scope>NUCLEOTIDE SEQUENCE [LARGE SCALE GENOMIC DNA]</scope>
    <source>
        <strain evidence="3">OsEp_Plm_30P10</strain>
    </source>
</reference>
<dbReference type="InterPro" id="IPR013783">
    <property type="entry name" value="Ig-like_fold"/>
</dbReference>
<organism evidence="2 3">
    <name type="scientific">Pantoea eucrina</name>
    <dbReference type="NCBI Taxonomy" id="472693"/>
    <lineage>
        <taxon>Bacteria</taxon>
        <taxon>Pseudomonadati</taxon>
        <taxon>Pseudomonadota</taxon>
        <taxon>Gammaproteobacteria</taxon>
        <taxon>Enterobacterales</taxon>
        <taxon>Erwiniaceae</taxon>
        <taxon>Pantoea</taxon>
    </lineage>
</organism>
<accession>A0ABU5LIF3</accession>
<dbReference type="EMBL" id="JAOBTT010000001">
    <property type="protein sequence ID" value="MDZ7279714.1"/>
    <property type="molecule type" value="Genomic_DNA"/>
</dbReference>
<feature type="domain" description="Bacterial Ig-like" evidence="1">
    <location>
        <begin position="1443"/>
        <end position="1518"/>
    </location>
</feature>
<dbReference type="Gene3D" id="2.60.120.260">
    <property type="entry name" value="Galactose-binding domain-like"/>
    <property type="match status" value="1"/>
</dbReference>
<name>A0ABU5LIF3_9GAMM</name>
<feature type="domain" description="Bacterial Ig-like" evidence="1">
    <location>
        <begin position="15"/>
        <end position="92"/>
    </location>
</feature>